<evidence type="ECO:0000313" key="2">
    <source>
        <dbReference type="EMBL" id="CAE5962964.1"/>
    </source>
</evidence>
<reference evidence="2" key="1">
    <citation type="submission" date="2021-01" db="EMBL/GenBank/DDBJ databases">
        <authorList>
            <person name="Bezrukov I."/>
        </authorList>
    </citation>
    <scope>NUCLEOTIDE SEQUENCE</scope>
</reference>
<protein>
    <submittedName>
        <fullName evidence="2">Uncharacterized protein</fullName>
    </submittedName>
</protein>
<feature type="compositionally biased region" description="Basic residues" evidence="1">
    <location>
        <begin position="1"/>
        <end position="12"/>
    </location>
</feature>
<sequence>MGRKKFTKRRKFAHDGEDGEGSDPASTHVKVNEALTNEDLYREVRTSVEDEIAPVGNGEGYGVEVARLSEEVDEIDGSPGFNGEGNEEVGPSAGEGDTDLGRSPTDHIDEMSRRGEEKAANEGTGNTSVADSVDLVDQVKNMKSEMAEMMNSIVDMIIGLGKRMGRMEDFMNEKVHEKARNSLELSYMLPKHMMEKRPSDTPPVIVENDRQLAHLITLSKAKTIRLYVALQTISCRRDTAEPTEVRDIGFVDFNNMGTDYNRGCFHSATARLSPAMPMKSPRYSRHREADAKCIGKLYVDFARCGSDLKQIKPFHIRQWMKSARGVDTGYTKAHSALAYAREIVKGTARAGYSDLPAYLYKIKIANPESINGRLKDDRSFPIAFFVDAIRGLLSSWFVERREEAASLKTKFSKKVEGLLHERHGKQDNLSVQFIDSNRSLVTGGEFDCLVDLHEVSQIIVNFKLSCRILKAMRGGGRAVGQRL</sequence>
<gene>
    <name evidence="2" type="ORF">AARE701A_LOCUS4575</name>
</gene>
<feature type="region of interest" description="Disordered" evidence="1">
    <location>
        <begin position="1"/>
        <end position="30"/>
    </location>
</feature>
<dbReference type="Proteomes" id="UP000682877">
    <property type="component" value="Chromosome 2"/>
</dbReference>
<evidence type="ECO:0000256" key="1">
    <source>
        <dbReference type="SAM" id="MobiDB-lite"/>
    </source>
</evidence>
<organism evidence="2 3">
    <name type="scientific">Arabidopsis arenosa</name>
    <name type="common">Sand rock-cress</name>
    <name type="synonym">Cardaminopsis arenosa</name>
    <dbReference type="NCBI Taxonomy" id="38785"/>
    <lineage>
        <taxon>Eukaryota</taxon>
        <taxon>Viridiplantae</taxon>
        <taxon>Streptophyta</taxon>
        <taxon>Embryophyta</taxon>
        <taxon>Tracheophyta</taxon>
        <taxon>Spermatophyta</taxon>
        <taxon>Magnoliopsida</taxon>
        <taxon>eudicotyledons</taxon>
        <taxon>Gunneridae</taxon>
        <taxon>Pentapetalae</taxon>
        <taxon>rosids</taxon>
        <taxon>malvids</taxon>
        <taxon>Brassicales</taxon>
        <taxon>Brassicaceae</taxon>
        <taxon>Camelineae</taxon>
        <taxon>Arabidopsis</taxon>
    </lineage>
</organism>
<accession>A0A8S1ZML0</accession>
<name>A0A8S1ZML0_ARAAE</name>
<evidence type="ECO:0000313" key="3">
    <source>
        <dbReference type="Proteomes" id="UP000682877"/>
    </source>
</evidence>
<feature type="region of interest" description="Disordered" evidence="1">
    <location>
        <begin position="71"/>
        <end position="128"/>
    </location>
</feature>
<dbReference type="EMBL" id="LR999452">
    <property type="protein sequence ID" value="CAE5962964.1"/>
    <property type="molecule type" value="Genomic_DNA"/>
</dbReference>
<dbReference type="AlphaFoldDB" id="A0A8S1ZML0"/>
<keyword evidence="3" id="KW-1185">Reference proteome</keyword>
<feature type="compositionally biased region" description="Basic and acidic residues" evidence="1">
    <location>
        <begin position="104"/>
        <end position="120"/>
    </location>
</feature>
<proteinExistence type="predicted"/>